<gene>
    <name evidence="1" type="ORF">R1sor_019434</name>
</gene>
<evidence type="ECO:0008006" key="3">
    <source>
        <dbReference type="Google" id="ProtNLM"/>
    </source>
</evidence>
<evidence type="ECO:0000313" key="2">
    <source>
        <dbReference type="Proteomes" id="UP001633002"/>
    </source>
</evidence>
<name>A0ABD3IGS5_9MARC</name>
<protein>
    <recommendedName>
        <fullName evidence="3">Reverse transcriptase</fullName>
    </recommendedName>
</protein>
<dbReference type="AlphaFoldDB" id="A0ABD3IGS5"/>
<organism evidence="1 2">
    <name type="scientific">Riccia sorocarpa</name>
    <dbReference type="NCBI Taxonomy" id="122646"/>
    <lineage>
        <taxon>Eukaryota</taxon>
        <taxon>Viridiplantae</taxon>
        <taxon>Streptophyta</taxon>
        <taxon>Embryophyta</taxon>
        <taxon>Marchantiophyta</taxon>
        <taxon>Marchantiopsida</taxon>
        <taxon>Marchantiidae</taxon>
        <taxon>Marchantiales</taxon>
        <taxon>Ricciaceae</taxon>
        <taxon>Riccia</taxon>
    </lineage>
</organism>
<reference evidence="1 2" key="1">
    <citation type="submission" date="2024-09" db="EMBL/GenBank/DDBJ databases">
        <title>Chromosome-scale assembly of Riccia sorocarpa.</title>
        <authorList>
            <person name="Paukszto L."/>
        </authorList>
    </citation>
    <scope>NUCLEOTIDE SEQUENCE [LARGE SCALE GENOMIC DNA]</scope>
    <source>
        <strain evidence="1">LP-2024</strain>
        <tissue evidence="1">Aerial parts of the thallus</tissue>
    </source>
</reference>
<dbReference type="Proteomes" id="UP001633002">
    <property type="component" value="Unassembled WGS sequence"/>
</dbReference>
<evidence type="ECO:0000313" key="1">
    <source>
        <dbReference type="EMBL" id="KAL3701412.1"/>
    </source>
</evidence>
<accession>A0ABD3IGS5</accession>
<dbReference type="EMBL" id="JBJQOH010000001">
    <property type="protein sequence ID" value="KAL3701412.1"/>
    <property type="molecule type" value="Genomic_DNA"/>
</dbReference>
<comment type="caution">
    <text evidence="1">The sequence shown here is derived from an EMBL/GenBank/DDBJ whole genome shotgun (WGS) entry which is preliminary data.</text>
</comment>
<proteinExistence type="predicted"/>
<sequence>MEKGPGRTVCDTEEENEALARAEKKLKDRELLDARAWRVRSRERWLTEDEAPSKYFFAKLRSKWARESIRELDLSLGEVSADGDEILEEIHSYYQKLYTAEEESPEREGAQEEVIGLIQKGLLAEEVSRVSSIPGEQEIKEVIFGMKTNKAPGLDGLTIEVLQACWEFVGGDCIKMLLIMKKTCLSYLSHTVFC</sequence>
<keyword evidence="2" id="KW-1185">Reference proteome</keyword>